<keyword evidence="1" id="KW-0805">Transcription regulation</keyword>
<dbReference type="PANTHER" id="PTHR47506">
    <property type="entry name" value="TRANSCRIPTIONAL REGULATORY PROTEIN"/>
    <property type="match status" value="1"/>
</dbReference>
<dbReference type="GO" id="GO:0003677">
    <property type="term" value="F:DNA binding"/>
    <property type="evidence" value="ECO:0007669"/>
    <property type="project" value="UniProtKB-UniRule"/>
</dbReference>
<dbReference type="Pfam" id="PF16925">
    <property type="entry name" value="TetR_C_13"/>
    <property type="match status" value="1"/>
</dbReference>
<dbReference type="AlphaFoldDB" id="A0A1T4JS20"/>
<keyword evidence="7" id="KW-1185">Reference proteome</keyword>
<proteinExistence type="predicted"/>
<keyword evidence="3" id="KW-0804">Transcription</keyword>
<dbReference type="PROSITE" id="PS50977">
    <property type="entry name" value="HTH_TETR_2"/>
    <property type="match status" value="1"/>
</dbReference>
<sequence length="205" mass="22442">MLKDEDDRSYCQFMAKTDTRDKLLQAGLEVLHRQGFNATGVQEITDAAGVPKGSFYNHFDSKDLLALEVVKAYAARNAEKRKQLREGSGSALNRLRRYFDSLNRIGEASEYSRGCLLGNFAAELSAQSAAVREGVQGAFDEWTTLVAGVIAEAQRDGSVARDVPAKVLASFLINAWEGAVMRAKAEKGAAPLNEFMSVTFKKILT</sequence>
<dbReference type="InterPro" id="IPR011075">
    <property type="entry name" value="TetR_C"/>
</dbReference>
<feature type="DNA-binding region" description="H-T-H motif" evidence="4">
    <location>
        <begin position="40"/>
        <end position="59"/>
    </location>
</feature>
<evidence type="ECO:0000256" key="3">
    <source>
        <dbReference type="ARBA" id="ARBA00023163"/>
    </source>
</evidence>
<dbReference type="PRINTS" id="PR00455">
    <property type="entry name" value="HTHTETR"/>
</dbReference>
<protein>
    <submittedName>
        <fullName evidence="6">Transcriptional regulator, TetR family</fullName>
    </submittedName>
</protein>
<evidence type="ECO:0000256" key="2">
    <source>
        <dbReference type="ARBA" id="ARBA00023125"/>
    </source>
</evidence>
<organism evidence="6 7">
    <name type="scientific">Enhydrobacter aerosaccus</name>
    <dbReference type="NCBI Taxonomy" id="225324"/>
    <lineage>
        <taxon>Bacteria</taxon>
        <taxon>Pseudomonadati</taxon>
        <taxon>Pseudomonadota</taxon>
        <taxon>Alphaproteobacteria</taxon>
        <taxon>Hyphomicrobiales</taxon>
        <taxon>Enhydrobacter</taxon>
    </lineage>
</organism>
<dbReference type="SUPFAM" id="SSF46689">
    <property type="entry name" value="Homeodomain-like"/>
    <property type="match status" value="1"/>
</dbReference>
<accession>A0A1T4JS20</accession>
<name>A0A1T4JS20_9HYPH</name>
<evidence type="ECO:0000256" key="4">
    <source>
        <dbReference type="PROSITE-ProRule" id="PRU00335"/>
    </source>
</evidence>
<dbReference type="SUPFAM" id="SSF48498">
    <property type="entry name" value="Tetracyclin repressor-like, C-terminal domain"/>
    <property type="match status" value="1"/>
</dbReference>
<keyword evidence="2 4" id="KW-0238">DNA-binding</keyword>
<dbReference type="Gene3D" id="1.10.357.10">
    <property type="entry name" value="Tetracycline Repressor, domain 2"/>
    <property type="match status" value="1"/>
</dbReference>
<dbReference type="PANTHER" id="PTHR47506:SF6">
    <property type="entry name" value="HTH-TYPE TRANSCRIPTIONAL REPRESSOR NEMR"/>
    <property type="match status" value="1"/>
</dbReference>
<reference evidence="7" key="1">
    <citation type="submission" date="2017-02" db="EMBL/GenBank/DDBJ databases">
        <authorList>
            <person name="Varghese N."/>
            <person name="Submissions S."/>
        </authorList>
    </citation>
    <scope>NUCLEOTIDE SEQUENCE [LARGE SCALE GENOMIC DNA]</scope>
    <source>
        <strain evidence="7">ATCC 27094</strain>
    </source>
</reference>
<evidence type="ECO:0000256" key="1">
    <source>
        <dbReference type="ARBA" id="ARBA00023015"/>
    </source>
</evidence>
<dbReference type="InterPro" id="IPR009057">
    <property type="entry name" value="Homeodomain-like_sf"/>
</dbReference>
<evidence type="ECO:0000313" key="6">
    <source>
        <dbReference type="EMBL" id="SJZ32939.1"/>
    </source>
</evidence>
<gene>
    <name evidence="6" type="ORF">SAMN02745126_00400</name>
</gene>
<feature type="domain" description="HTH tetR-type" evidence="5">
    <location>
        <begin position="17"/>
        <end position="77"/>
    </location>
</feature>
<dbReference type="InterPro" id="IPR036271">
    <property type="entry name" value="Tet_transcr_reg_TetR-rel_C_sf"/>
</dbReference>
<dbReference type="Pfam" id="PF00440">
    <property type="entry name" value="TetR_N"/>
    <property type="match status" value="1"/>
</dbReference>
<evidence type="ECO:0000259" key="5">
    <source>
        <dbReference type="PROSITE" id="PS50977"/>
    </source>
</evidence>
<dbReference type="EMBL" id="FUWJ01000001">
    <property type="protein sequence ID" value="SJZ32939.1"/>
    <property type="molecule type" value="Genomic_DNA"/>
</dbReference>
<dbReference type="InterPro" id="IPR001647">
    <property type="entry name" value="HTH_TetR"/>
</dbReference>
<evidence type="ECO:0000313" key="7">
    <source>
        <dbReference type="Proteomes" id="UP000190092"/>
    </source>
</evidence>
<dbReference type="STRING" id="225324.SAMN02745126_00400"/>
<dbReference type="Proteomes" id="UP000190092">
    <property type="component" value="Unassembled WGS sequence"/>
</dbReference>